<evidence type="ECO:0000256" key="1">
    <source>
        <dbReference type="ARBA" id="ARBA00006539"/>
    </source>
</evidence>
<protein>
    <submittedName>
        <fullName evidence="2">Uncharacterized protein</fullName>
    </submittedName>
</protein>
<dbReference type="Proteomes" id="UP000273022">
    <property type="component" value="Unassembled WGS sequence"/>
</dbReference>
<accession>A0A3A6TIA6</accession>
<evidence type="ECO:0000313" key="3">
    <source>
        <dbReference type="Proteomes" id="UP000273022"/>
    </source>
</evidence>
<reference evidence="2 3" key="1">
    <citation type="submission" date="2018-09" db="EMBL/GenBank/DDBJ databases">
        <title>Phylogeny of the Shewanellaceae, and recommendation for two new genera, Pseudoshewanella and Parashewanella.</title>
        <authorList>
            <person name="Wang G."/>
        </authorList>
    </citation>
    <scope>NUCLEOTIDE SEQUENCE [LARGE SCALE GENOMIC DNA]</scope>
    <source>
        <strain evidence="2 3">KCTC 22492</strain>
    </source>
</reference>
<sequence length="196" mass="22559">MQAQQVYKKAPFMKLAYSNSLEYSFFSEAKLQFERIVSHLEEKHVLHDEHGEVKAYINTEGTELLRCLFQGFLDIKTAEEPRQQAFSDHDIALNYLKNNCKRNLESLFGTVTVHRKGYSQRQCDSVFPMDGELNLSKDKYSDGVRLRLATEAVKGSYDDAISSIDTTTGAHIPKRQARQIVQDIAQDFDGFYLQHR</sequence>
<comment type="caution">
    <text evidence="2">The sequence shown here is derived from an EMBL/GenBank/DDBJ whole genome shotgun (WGS) entry which is preliminary data.</text>
</comment>
<keyword evidence="3" id="KW-1185">Reference proteome</keyword>
<evidence type="ECO:0000313" key="2">
    <source>
        <dbReference type="EMBL" id="RJY10408.1"/>
    </source>
</evidence>
<dbReference type="InterPro" id="IPR009620">
    <property type="entry name" value="UPF0236"/>
</dbReference>
<name>A0A3A6TIA6_9GAMM</name>
<proteinExistence type="inferred from homology"/>
<gene>
    <name evidence="2" type="ORF">D5R81_14890</name>
</gene>
<dbReference type="Pfam" id="PF06782">
    <property type="entry name" value="UPF0236"/>
    <property type="match status" value="1"/>
</dbReference>
<organism evidence="2 3">
    <name type="scientific">Parashewanella spongiae</name>
    <dbReference type="NCBI Taxonomy" id="342950"/>
    <lineage>
        <taxon>Bacteria</taxon>
        <taxon>Pseudomonadati</taxon>
        <taxon>Pseudomonadota</taxon>
        <taxon>Gammaproteobacteria</taxon>
        <taxon>Alteromonadales</taxon>
        <taxon>Shewanellaceae</taxon>
        <taxon>Parashewanella</taxon>
    </lineage>
</organism>
<dbReference type="AlphaFoldDB" id="A0A3A6TIA6"/>
<dbReference type="EMBL" id="QYYH01000107">
    <property type="protein sequence ID" value="RJY10408.1"/>
    <property type="molecule type" value="Genomic_DNA"/>
</dbReference>
<comment type="similarity">
    <text evidence="1">Belongs to the UPF0236 family.</text>
</comment>